<accession>A0AAE3N4H1</accession>
<name>A0AAE3N4H1_9BURK</name>
<keyword evidence="4" id="KW-0804">Transcription</keyword>
<evidence type="ECO:0000313" key="7">
    <source>
        <dbReference type="Proteomes" id="UP001212602"/>
    </source>
</evidence>
<dbReference type="GO" id="GO:0003700">
    <property type="term" value="F:DNA-binding transcription factor activity"/>
    <property type="evidence" value="ECO:0007669"/>
    <property type="project" value="InterPro"/>
</dbReference>
<evidence type="ECO:0000313" key="6">
    <source>
        <dbReference type="EMBL" id="MDA7415081.1"/>
    </source>
</evidence>
<dbReference type="Pfam" id="PF03466">
    <property type="entry name" value="LysR_substrate"/>
    <property type="match status" value="1"/>
</dbReference>
<dbReference type="GO" id="GO:0032993">
    <property type="term" value="C:protein-DNA complex"/>
    <property type="evidence" value="ECO:0007669"/>
    <property type="project" value="TreeGrafter"/>
</dbReference>
<evidence type="ECO:0000256" key="4">
    <source>
        <dbReference type="ARBA" id="ARBA00023163"/>
    </source>
</evidence>
<dbReference type="SUPFAM" id="SSF46785">
    <property type="entry name" value="Winged helix' DNA-binding domain"/>
    <property type="match status" value="1"/>
</dbReference>
<comment type="similarity">
    <text evidence="1">Belongs to the LysR transcriptional regulatory family.</text>
</comment>
<evidence type="ECO:0000256" key="2">
    <source>
        <dbReference type="ARBA" id="ARBA00023015"/>
    </source>
</evidence>
<comment type="caution">
    <text evidence="6">The sequence shown here is derived from an EMBL/GenBank/DDBJ whole genome shotgun (WGS) entry which is preliminary data.</text>
</comment>
<dbReference type="PRINTS" id="PR00039">
    <property type="entry name" value="HTHLYSR"/>
</dbReference>
<dbReference type="SUPFAM" id="SSF53850">
    <property type="entry name" value="Periplasmic binding protein-like II"/>
    <property type="match status" value="1"/>
</dbReference>
<keyword evidence="3" id="KW-0238">DNA-binding</keyword>
<evidence type="ECO:0000256" key="3">
    <source>
        <dbReference type="ARBA" id="ARBA00023125"/>
    </source>
</evidence>
<dbReference type="PANTHER" id="PTHR30346">
    <property type="entry name" value="TRANSCRIPTIONAL DUAL REGULATOR HCAR-RELATED"/>
    <property type="match status" value="1"/>
</dbReference>
<evidence type="ECO:0000259" key="5">
    <source>
        <dbReference type="PROSITE" id="PS50931"/>
    </source>
</evidence>
<dbReference type="Pfam" id="PF00126">
    <property type="entry name" value="HTH_1"/>
    <property type="match status" value="1"/>
</dbReference>
<dbReference type="Gene3D" id="1.10.10.10">
    <property type="entry name" value="Winged helix-like DNA-binding domain superfamily/Winged helix DNA-binding domain"/>
    <property type="match status" value="1"/>
</dbReference>
<dbReference type="InterPro" id="IPR000847">
    <property type="entry name" value="LysR_HTH_N"/>
</dbReference>
<dbReference type="Proteomes" id="UP001212602">
    <property type="component" value="Unassembled WGS sequence"/>
</dbReference>
<dbReference type="InterPro" id="IPR036390">
    <property type="entry name" value="WH_DNA-bd_sf"/>
</dbReference>
<reference evidence="6" key="1">
    <citation type="submission" date="2023-01" db="EMBL/GenBank/DDBJ databases">
        <title>Xenophilus mangrovi sp. nov., isolated from soil of Mangrove nature reserve.</title>
        <authorList>
            <person name="Xu S."/>
            <person name="Liu Z."/>
            <person name="Xu Y."/>
        </authorList>
    </citation>
    <scope>NUCLEOTIDE SEQUENCE</scope>
    <source>
        <strain evidence="6">YW8</strain>
    </source>
</reference>
<organism evidence="6 7">
    <name type="scientific">Xenophilus arseniciresistens</name>
    <dbReference type="NCBI Taxonomy" id="1283306"/>
    <lineage>
        <taxon>Bacteria</taxon>
        <taxon>Pseudomonadati</taxon>
        <taxon>Pseudomonadota</taxon>
        <taxon>Betaproteobacteria</taxon>
        <taxon>Burkholderiales</taxon>
        <taxon>Comamonadaceae</taxon>
        <taxon>Xenophilus</taxon>
    </lineage>
</organism>
<dbReference type="FunFam" id="1.10.10.10:FF:000001">
    <property type="entry name" value="LysR family transcriptional regulator"/>
    <property type="match status" value="1"/>
</dbReference>
<dbReference type="GO" id="GO:0003677">
    <property type="term" value="F:DNA binding"/>
    <property type="evidence" value="ECO:0007669"/>
    <property type="project" value="UniProtKB-KW"/>
</dbReference>
<protein>
    <submittedName>
        <fullName evidence="6">LysR family transcriptional regulator</fullName>
    </submittedName>
</protein>
<dbReference type="CDD" id="cd05466">
    <property type="entry name" value="PBP2_LTTR_substrate"/>
    <property type="match status" value="1"/>
</dbReference>
<feature type="domain" description="HTH lysR-type" evidence="5">
    <location>
        <begin position="9"/>
        <end position="66"/>
    </location>
</feature>
<dbReference type="InterPro" id="IPR005119">
    <property type="entry name" value="LysR_subst-bd"/>
</dbReference>
<evidence type="ECO:0000256" key="1">
    <source>
        <dbReference type="ARBA" id="ARBA00009437"/>
    </source>
</evidence>
<dbReference type="AlphaFoldDB" id="A0AAE3N4H1"/>
<sequence length="309" mass="33615">MDSNPLRALTLRHLQCFSVLVREGHFGRAAQRLSITQPALSNAIKQMERLLGAPLLERTTHRLALTPLGAEVLERTDFVVNTVDQALRDIRNVVVRGSAHMRIGVIPSASRQVAAAVVAFEAKQPGTVNVEWADAPSTELVQRLRLGQLDVAVAAITDAPDGLDCTELFRDPLMLVVHCDHPLAAVRSASWKALGSERLALFESGSMPALAGPARAQFGEGGPQPLRVRYAETLHALVRSRLALGLMPRLYTAALHDPQLRVVPLGQPRIERRVVLLRRPEPLRSAAARALAEHLAAQLAGRSGRPARK</sequence>
<dbReference type="EMBL" id="JAQIPB010000001">
    <property type="protein sequence ID" value="MDA7415081.1"/>
    <property type="molecule type" value="Genomic_DNA"/>
</dbReference>
<keyword evidence="2" id="KW-0805">Transcription regulation</keyword>
<dbReference type="PANTHER" id="PTHR30346:SF28">
    <property type="entry name" value="HTH-TYPE TRANSCRIPTIONAL REGULATOR CYNR"/>
    <property type="match status" value="1"/>
</dbReference>
<dbReference type="Gene3D" id="3.40.190.290">
    <property type="match status" value="1"/>
</dbReference>
<dbReference type="PROSITE" id="PS50931">
    <property type="entry name" value="HTH_LYSR"/>
    <property type="match status" value="1"/>
</dbReference>
<keyword evidence="7" id="KW-1185">Reference proteome</keyword>
<gene>
    <name evidence="6" type="ORF">PGB34_01770</name>
</gene>
<dbReference type="RefSeq" id="WP_271426344.1">
    <property type="nucleotide sequence ID" value="NZ_JAQIPB010000001.1"/>
</dbReference>
<dbReference type="InterPro" id="IPR036388">
    <property type="entry name" value="WH-like_DNA-bd_sf"/>
</dbReference>
<proteinExistence type="inferred from homology"/>